<gene>
    <name evidence="2" type="ORF">MAGMO_3628</name>
</gene>
<reference evidence="2" key="1">
    <citation type="submission" date="2015-04" db="EMBL/GenBank/DDBJ databases">
        <authorList>
            <person name="Syromyatnikov M.Y."/>
            <person name="Popov V.N."/>
        </authorList>
    </citation>
    <scope>NUCLEOTIDE SEQUENCE</scope>
    <source>
        <strain evidence="2">MO-1</strain>
    </source>
</reference>
<keyword evidence="1" id="KW-0812">Transmembrane</keyword>
<feature type="transmembrane region" description="Helical" evidence="1">
    <location>
        <begin position="182"/>
        <end position="207"/>
    </location>
</feature>
<feature type="transmembrane region" description="Helical" evidence="1">
    <location>
        <begin position="71"/>
        <end position="90"/>
    </location>
</feature>
<name>A0A1S7LPP0_MAGMO</name>
<organism evidence="2">
    <name type="scientific">Magnetococcus massalia (strain MO-1)</name>
    <dbReference type="NCBI Taxonomy" id="451514"/>
    <lineage>
        <taxon>Bacteria</taxon>
        <taxon>Pseudomonadati</taxon>
        <taxon>Pseudomonadota</taxon>
        <taxon>Magnetococcia</taxon>
        <taxon>Magnetococcales</taxon>
        <taxon>Magnetococcaceae</taxon>
        <taxon>Magnetococcus</taxon>
    </lineage>
</organism>
<feature type="transmembrane region" description="Helical" evidence="1">
    <location>
        <begin position="418"/>
        <end position="437"/>
    </location>
</feature>
<accession>A0A1S7LPP0</accession>
<feature type="transmembrane region" description="Helical" evidence="1">
    <location>
        <begin position="493"/>
        <end position="509"/>
    </location>
</feature>
<feature type="transmembrane region" description="Helical" evidence="1">
    <location>
        <begin position="96"/>
        <end position="115"/>
    </location>
</feature>
<feature type="transmembrane region" description="Helical" evidence="1">
    <location>
        <begin position="371"/>
        <end position="393"/>
    </location>
</feature>
<dbReference type="EMBL" id="LO017727">
    <property type="protein sequence ID" value="CRH07761.1"/>
    <property type="molecule type" value="Genomic_DNA"/>
</dbReference>
<feature type="transmembrane region" description="Helical" evidence="1">
    <location>
        <begin position="276"/>
        <end position="300"/>
    </location>
</feature>
<feature type="transmembrane region" description="Helical" evidence="1">
    <location>
        <begin position="251"/>
        <end position="269"/>
    </location>
</feature>
<proteinExistence type="predicted"/>
<keyword evidence="1" id="KW-0472">Membrane</keyword>
<feature type="transmembrane region" description="Helical" evidence="1">
    <location>
        <begin position="466"/>
        <end position="487"/>
    </location>
</feature>
<feature type="transmembrane region" description="Helical" evidence="1">
    <location>
        <begin position="521"/>
        <end position="540"/>
    </location>
</feature>
<feature type="transmembrane region" description="Helical" evidence="1">
    <location>
        <begin position="552"/>
        <end position="571"/>
    </location>
</feature>
<dbReference type="Pfam" id="PF07556">
    <property type="entry name" value="DUF1538"/>
    <property type="match status" value="2"/>
</dbReference>
<evidence type="ECO:0000256" key="1">
    <source>
        <dbReference type="SAM" id="Phobius"/>
    </source>
</evidence>
<sequence length="597" mass="63251">MGKSFRFGDFQRETTVGRNDISYNALTPKLEQDEQGNHKPYTPPPVKLRGVDVYKLLKPYVSVRFSDQAKAVVPLAIYLALFQFFILRQLVQDPWIISAGLFAVIIGLMLFMEGLKMGLMPFGEVIGNTLPKKSPLPVVLLIAFLLGIGVTFAEPAIGALKTAGQIVSVERAPYLYTMLNDWSGVLVLVVGGGVGLAAILGTMRFLYGWSLKPMVYSALVPVLGLTIVASFNPELTKILGLAWDCGAVTTGPVTVPLVLSLGIGIASAAGKGDSQLSGFGIVTLASIFPIIGVLILSFYVSYTVTPEEIIASAKAAAAAAAANTTPAAWYESSPGEEIILGIRAILPLVLFLFLVLKVLLKEDIKNGSELIYGITLTIVGMCIFNLGLTYGLAKLGSQSGSLVPAAFMQLESVFGSPIYFYGMGLSLALLFAWLLGFGATLAEPALNALGATVENLTNGVFKKQTLMIAVSLGVAFGLAIGLAKLIFGWELQYLLIPGYLLGIVLTYLSTEEFVNVAWDSAGVTTGPITVPLVLAMGLGFGNATNAVEGFGILSMASICPILSVLITGLWVRYRAKAETQAATKAEAATPEQEVQAL</sequence>
<feature type="transmembrane region" description="Helical" evidence="1">
    <location>
        <begin position="136"/>
        <end position="153"/>
    </location>
</feature>
<evidence type="ECO:0008006" key="3">
    <source>
        <dbReference type="Google" id="ProtNLM"/>
    </source>
</evidence>
<keyword evidence="1" id="KW-1133">Transmembrane helix</keyword>
<evidence type="ECO:0000313" key="2">
    <source>
        <dbReference type="EMBL" id="CRH07761.1"/>
    </source>
</evidence>
<feature type="transmembrane region" description="Helical" evidence="1">
    <location>
        <begin position="214"/>
        <end position="231"/>
    </location>
</feature>
<dbReference type="InterPro" id="IPR011435">
    <property type="entry name" value="UmpAB"/>
</dbReference>
<dbReference type="AlphaFoldDB" id="A0A1S7LPP0"/>
<feature type="transmembrane region" description="Helical" evidence="1">
    <location>
        <begin position="338"/>
        <end position="359"/>
    </location>
</feature>
<protein>
    <recommendedName>
        <fullName evidence="3">DUF1538 domain-containing protein</fullName>
    </recommendedName>
</protein>